<dbReference type="RefSeq" id="WP_076757258.1">
    <property type="nucleotide sequence ID" value="NZ_FTPL01000001.1"/>
</dbReference>
<gene>
    <name evidence="3" type="ORF">SAMN05428946_1038</name>
</gene>
<dbReference type="InterPro" id="IPR014710">
    <property type="entry name" value="RmlC-like_jellyroll"/>
</dbReference>
<name>A0A1U7PNP7_9BACI</name>
<dbReference type="STRING" id="550447.SAMN05428946_1038"/>
<protein>
    <submittedName>
        <fullName evidence="3">Cupin domain-containing protein</fullName>
    </submittedName>
</protein>
<dbReference type="AlphaFoldDB" id="A0A1U7PNP7"/>
<accession>A0A1U7PNP7</accession>
<keyword evidence="4" id="KW-1185">Reference proteome</keyword>
<reference evidence="4" key="1">
    <citation type="submission" date="2017-01" db="EMBL/GenBank/DDBJ databases">
        <authorList>
            <person name="Varghese N."/>
            <person name="Submissions S."/>
        </authorList>
    </citation>
    <scope>NUCLEOTIDE SEQUENCE [LARGE SCALE GENOMIC DNA]</scope>
    <source>
        <strain evidence="4">MNA4</strain>
    </source>
</reference>
<sequence>MIKQAAETIRIDHSHGGEGSIDLSRIVVPEDRLEGIKLFARVTVHPRSTIAYHIHREESEVYYLLEGKGIFIDNGGKRIPVTAGDFCMIQKGQGHGIENPHDEKIEMLAIVF</sequence>
<keyword evidence="1" id="KW-0479">Metal-binding</keyword>
<dbReference type="OrthoDB" id="9797047at2"/>
<proteinExistence type="predicted"/>
<dbReference type="SUPFAM" id="SSF51182">
    <property type="entry name" value="RmlC-like cupins"/>
    <property type="match status" value="1"/>
</dbReference>
<feature type="domain" description="Cupin type-2" evidence="2">
    <location>
        <begin position="41"/>
        <end position="111"/>
    </location>
</feature>
<evidence type="ECO:0000256" key="1">
    <source>
        <dbReference type="ARBA" id="ARBA00022723"/>
    </source>
</evidence>
<evidence type="ECO:0000259" key="2">
    <source>
        <dbReference type="Pfam" id="PF07883"/>
    </source>
</evidence>
<dbReference type="InterPro" id="IPR013096">
    <property type="entry name" value="Cupin_2"/>
</dbReference>
<dbReference type="InterPro" id="IPR051610">
    <property type="entry name" value="GPI/OXD"/>
</dbReference>
<evidence type="ECO:0000313" key="4">
    <source>
        <dbReference type="Proteomes" id="UP000187550"/>
    </source>
</evidence>
<dbReference type="Proteomes" id="UP000187550">
    <property type="component" value="Unassembled WGS sequence"/>
</dbReference>
<organism evidence="3 4">
    <name type="scientific">Edaphobacillus lindanitolerans</name>
    <dbReference type="NCBI Taxonomy" id="550447"/>
    <lineage>
        <taxon>Bacteria</taxon>
        <taxon>Bacillati</taxon>
        <taxon>Bacillota</taxon>
        <taxon>Bacilli</taxon>
        <taxon>Bacillales</taxon>
        <taxon>Bacillaceae</taxon>
        <taxon>Edaphobacillus</taxon>
    </lineage>
</organism>
<dbReference type="PANTHER" id="PTHR35848:SF6">
    <property type="entry name" value="CUPIN TYPE-2 DOMAIN-CONTAINING PROTEIN"/>
    <property type="match status" value="1"/>
</dbReference>
<evidence type="ECO:0000313" key="3">
    <source>
        <dbReference type="EMBL" id="SIT73996.1"/>
    </source>
</evidence>
<dbReference type="InterPro" id="IPR011051">
    <property type="entry name" value="RmlC_Cupin_sf"/>
</dbReference>
<dbReference type="Gene3D" id="2.60.120.10">
    <property type="entry name" value="Jelly Rolls"/>
    <property type="match status" value="1"/>
</dbReference>
<dbReference type="GO" id="GO:0046872">
    <property type="term" value="F:metal ion binding"/>
    <property type="evidence" value="ECO:0007669"/>
    <property type="project" value="UniProtKB-KW"/>
</dbReference>
<dbReference type="EMBL" id="FTPL01000001">
    <property type="protein sequence ID" value="SIT73996.1"/>
    <property type="molecule type" value="Genomic_DNA"/>
</dbReference>
<dbReference type="PANTHER" id="PTHR35848">
    <property type="entry name" value="OXALATE-BINDING PROTEIN"/>
    <property type="match status" value="1"/>
</dbReference>
<dbReference type="Pfam" id="PF07883">
    <property type="entry name" value="Cupin_2"/>
    <property type="match status" value="1"/>
</dbReference>